<name>A0A835DDH1_TETSI</name>
<comment type="caution">
    <text evidence="9">The sequence shown here is derived from an EMBL/GenBank/DDBJ whole genome shotgun (WGS) entry which is preliminary data.</text>
</comment>
<dbReference type="PANTHER" id="PTHR31992:SF313">
    <property type="entry name" value="DOF ZINC FINGER PROTEIN DOF5.7"/>
    <property type="match status" value="1"/>
</dbReference>
<organism evidence="9 10">
    <name type="scientific">Tetracentron sinense</name>
    <name type="common">Spur-leaf</name>
    <dbReference type="NCBI Taxonomy" id="13715"/>
    <lineage>
        <taxon>Eukaryota</taxon>
        <taxon>Viridiplantae</taxon>
        <taxon>Streptophyta</taxon>
        <taxon>Embryophyta</taxon>
        <taxon>Tracheophyta</taxon>
        <taxon>Spermatophyta</taxon>
        <taxon>Magnoliopsida</taxon>
        <taxon>Trochodendrales</taxon>
        <taxon>Trochodendraceae</taxon>
        <taxon>Tetracentron</taxon>
    </lineage>
</organism>
<evidence type="ECO:0000256" key="5">
    <source>
        <dbReference type="ARBA" id="ARBA00023125"/>
    </source>
</evidence>
<evidence type="ECO:0000313" key="10">
    <source>
        <dbReference type="Proteomes" id="UP000655225"/>
    </source>
</evidence>
<feature type="domain" description="Dof-type" evidence="8">
    <location>
        <begin position="88"/>
        <end position="120"/>
    </location>
</feature>
<dbReference type="GO" id="GO:0003700">
    <property type="term" value="F:DNA-binding transcription factor activity"/>
    <property type="evidence" value="ECO:0007669"/>
    <property type="project" value="InterPro"/>
</dbReference>
<keyword evidence="10" id="KW-1185">Reference proteome</keyword>
<evidence type="ECO:0000256" key="2">
    <source>
        <dbReference type="ARBA" id="ARBA00022771"/>
    </source>
</evidence>
<dbReference type="EMBL" id="JABCRI010000009">
    <property type="protein sequence ID" value="KAF8400293.1"/>
    <property type="molecule type" value="Genomic_DNA"/>
</dbReference>
<keyword evidence="5" id="KW-0238">DNA-binding</keyword>
<sequence length="325" mass="35834">MQLDLRIIGIPHWWAMAKSLAIVHLGDRVRMLWLRSKLLANVIRSLPIWLFLSTPALVDALLDWYCIINVLLQLDFLSPDTLAPWAYQFSHFCKTCRRYWTKGGALRSVPIGGGSRKIKNTSVSTAAGKIKLASSNIVQSNPGSGFDHKLPSNPILWASPQNPQLLALLRATQNPNPNSMSNYVTIKDEGTMIGSQMTSESVVATGALNGRTLSLDPLSQAPIGLCNSFWRNNQQHQQNLHQSQHSFLLGEVQNTGIQELDRRLRSSANYYTDHSQAVLMSNLSSTSPSSSLSTMEPAPIAGSELGYWNPALSWPNLPTTNGAYP</sequence>
<keyword evidence="1" id="KW-0479">Metal-binding</keyword>
<keyword evidence="7" id="KW-0539">Nucleus</keyword>
<gene>
    <name evidence="9" type="ORF">HHK36_013590</name>
</gene>
<keyword evidence="2" id="KW-0863">Zinc-finger</keyword>
<dbReference type="InterPro" id="IPR003851">
    <property type="entry name" value="Znf_Dof"/>
</dbReference>
<keyword evidence="6" id="KW-0804">Transcription</keyword>
<protein>
    <recommendedName>
        <fullName evidence="8">Dof-type domain-containing protein</fullName>
    </recommendedName>
</protein>
<evidence type="ECO:0000256" key="1">
    <source>
        <dbReference type="ARBA" id="ARBA00022723"/>
    </source>
</evidence>
<evidence type="ECO:0000256" key="3">
    <source>
        <dbReference type="ARBA" id="ARBA00022833"/>
    </source>
</evidence>
<dbReference type="GO" id="GO:0003677">
    <property type="term" value="F:DNA binding"/>
    <property type="evidence" value="ECO:0007669"/>
    <property type="project" value="UniProtKB-KW"/>
</dbReference>
<dbReference type="GO" id="GO:0008270">
    <property type="term" value="F:zinc ion binding"/>
    <property type="evidence" value="ECO:0007669"/>
    <property type="project" value="UniProtKB-KW"/>
</dbReference>
<dbReference type="Pfam" id="PF02701">
    <property type="entry name" value="Zn_ribbon_Dof"/>
    <property type="match status" value="1"/>
</dbReference>
<dbReference type="Proteomes" id="UP000655225">
    <property type="component" value="Unassembled WGS sequence"/>
</dbReference>
<evidence type="ECO:0000256" key="4">
    <source>
        <dbReference type="ARBA" id="ARBA00023015"/>
    </source>
</evidence>
<dbReference type="InterPro" id="IPR045174">
    <property type="entry name" value="Dof"/>
</dbReference>
<evidence type="ECO:0000259" key="8">
    <source>
        <dbReference type="Pfam" id="PF02701"/>
    </source>
</evidence>
<reference evidence="9 10" key="1">
    <citation type="submission" date="2020-04" db="EMBL/GenBank/DDBJ databases">
        <title>Plant Genome Project.</title>
        <authorList>
            <person name="Zhang R.-G."/>
        </authorList>
    </citation>
    <scope>NUCLEOTIDE SEQUENCE [LARGE SCALE GENOMIC DNA]</scope>
    <source>
        <strain evidence="9">YNK0</strain>
        <tissue evidence="9">Leaf</tissue>
    </source>
</reference>
<accession>A0A835DDH1</accession>
<proteinExistence type="predicted"/>
<evidence type="ECO:0000313" key="9">
    <source>
        <dbReference type="EMBL" id="KAF8400293.1"/>
    </source>
</evidence>
<evidence type="ECO:0000256" key="6">
    <source>
        <dbReference type="ARBA" id="ARBA00023163"/>
    </source>
</evidence>
<keyword evidence="4" id="KW-0805">Transcription regulation</keyword>
<dbReference type="PANTHER" id="PTHR31992">
    <property type="entry name" value="DOF ZINC FINGER PROTEIN DOF1.4-RELATED"/>
    <property type="match status" value="1"/>
</dbReference>
<dbReference type="AlphaFoldDB" id="A0A835DDH1"/>
<dbReference type="OrthoDB" id="1927254at2759"/>
<dbReference type="OMA" id="WWAMAKS"/>
<keyword evidence="3" id="KW-0862">Zinc</keyword>
<evidence type="ECO:0000256" key="7">
    <source>
        <dbReference type="ARBA" id="ARBA00023242"/>
    </source>
</evidence>